<dbReference type="RefSeq" id="WP_165237754.1">
    <property type="nucleotide sequence ID" value="NZ_CP049257.1"/>
</dbReference>
<evidence type="ECO:0000313" key="1">
    <source>
        <dbReference type="EMBL" id="QIG45312.1"/>
    </source>
</evidence>
<proteinExistence type="predicted"/>
<dbReference type="EMBL" id="CP049257">
    <property type="protein sequence ID" value="QIG45312.1"/>
    <property type="molecule type" value="Genomic_DNA"/>
</dbReference>
<sequence length="380" mass="41254">MSTSLDTGRARAWAWVAHLRAGGTTPWAAWETTDPAEESRFLPGAQQLELLRRLNAAGRPSATLVERVLTASAPGRGRPDLELVGVDEERRFGPPPVDPATLPDEELLRVATGLLAEDVLAADAPAAEPRPPRRLRVRYQLAGDPWLAAAHTRALTADGRPPGGQGRAVHVLGCDVATMLAHTWGAGAFGPAAPSWPDFLARVRARRRLPERLDLPGAVARFEARPHTGRVGVVLDPAALPRLVGVRRLAPAPEVAVHATELARQVGTALSLHVVPAEQARLLTERLLPRLAREEGPRPVVPPEHRDWVEDAGFALRQRLLRARYPVVGDADAVLAQWSGYPGTRVSPRGWAVATPQRREERPNTSVLDLAIDLLLEEDR</sequence>
<organism evidence="1 2">
    <name type="scientific">Nocardioides anomalus</name>
    <dbReference type="NCBI Taxonomy" id="2712223"/>
    <lineage>
        <taxon>Bacteria</taxon>
        <taxon>Bacillati</taxon>
        <taxon>Actinomycetota</taxon>
        <taxon>Actinomycetes</taxon>
        <taxon>Propionibacteriales</taxon>
        <taxon>Nocardioidaceae</taxon>
        <taxon>Nocardioides</taxon>
    </lineage>
</organism>
<reference evidence="1 2" key="1">
    <citation type="submission" date="2020-02" db="EMBL/GenBank/DDBJ databases">
        <title>Full genome sequence of Nocardioides sp. R-3366.</title>
        <authorList>
            <person name="Im W.-T."/>
        </authorList>
    </citation>
    <scope>NUCLEOTIDE SEQUENCE [LARGE SCALE GENOMIC DNA]</scope>
    <source>
        <strain evidence="1 2">R-3366</strain>
    </source>
</reference>
<protein>
    <submittedName>
        <fullName evidence="1">Uncharacterized protein</fullName>
    </submittedName>
</protein>
<evidence type="ECO:0000313" key="2">
    <source>
        <dbReference type="Proteomes" id="UP000502996"/>
    </source>
</evidence>
<accession>A0A6G6WJB9</accession>
<gene>
    <name evidence="1" type="ORF">G5V58_23445</name>
</gene>
<dbReference type="KEGG" id="nano:G5V58_23445"/>
<dbReference type="AlphaFoldDB" id="A0A6G6WJB9"/>
<keyword evidence="2" id="KW-1185">Reference proteome</keyword>
<name>A0A6G6WJB9_9ACTN</name>
<dbReference type="Proteomes" id="UP000502996">
    <property type="component" value="Chromosome"/>
</dbReference>